<accession>A0ABR7WE50</accession>
<feature type="compositionally biased region" description="Polar residues" evidence="1">
    <location>
        <begin position="102"/>
        <end position="116"/>
    </location>
</feature>
<name>A0ABR7WE50_9ACTN</name>
<dbReference type="InterPro" id="IPR047728">
    <property type="entry name" value="LipDrop-assoc"/>
</dbReference>
<feature type="region of interest" description="Disordered" evidence="1">
    <location>
        <begin position="90"/>
        <end position="179"/>
    </location>
</feature>
<dbReference type="NCBIfam" id="NF033649">
    <property type="entry name" value="LipDrop_Rv1109c"/>
    <property type="match status" value="1"/>
</dbReference>
<evidence type="ECO:0000313" key="3">
    <source>
        <dbReference type="Proteomes" id="UP000602395"/>
    </source>
</evidence>
<organism evidence="2 3">
    <name type="scientific">Gordonia hankookensis</name>
    <dbReference type="NCBI Taxonomy" id="589403"/>
    <lineage>
        <taxon>Bacteria</taxon>
        <taxon>Bacillati</taxon>
        <taxon>Actinomycetota</taxon>
        <taxon>Actinomycetes</taxon>
        <taxon>Mycobacteriales</taxon>
        <taxon>Gordoniaceae</taxon>
        <taxon>Gordonia</taxon>
    </lineage>
</organism>
<sequence>MVRAPYPARIAAGLVVTAIEETRKLPALVVTLPMTAVSQTLQAGMRVQQNIAELAIKGDLALETLFDKPSDQPEWARFDDDDDAIDAEADRTPIESRDGAGTPSTPVSENTSTDIGSSDAADAPTRSPAATKTPAEKPAAKKAPAKNAAANKVPAKKAPAKKAATTNSASPGDAAGADPAAGRFALYSAPPDGVVNADADKDGATKAAPAFDGPVPEIVEYIEYENLTLAQLRAKLRSVGVDELEQLAAYEKATRARAPFVTMIDNRIASQNSKRQQTT</sequence>
<evidence type="ECO:0000256" key="1">
    <source>
        <dbReference type="SAM" id="MobiDB-lite"/>
    </source>
</evidence>
<feature type="compositionally biased region" description="Low complexity" evidence="1">
    <location>
        <begin position="140"/>
        <end position="153"/>
    </location>
</feature>
<comment type="caution">
    <text evidence="2">The sequence shown here is derived from an EMBL/GenBank/DDBJ whole genome shotgun (WGS) entry which is preliminary data.</text>
</comment>
<protein>
    <submittedName>
        <fullName evidence="2">Lipid droplet-associated protein</fullName>
    </submittedName>
</protein>
<keyword evidence="3" id="KW-1185">Reference proteome</keyword>
<reference evidence="2 3" key="1">
    <citation type="submission" date="2020-09" db="EMBL/GenBank/DDBJ databases">
        <title>Novel species in genus Gordonia.</title>
        <authorList>
            <person name="Zhang G."/>
        </authorList>
    </citation>
    <scope>NUCLEOTIDE SEQUENCE [LARGE SCALE GENOMIC DNA]</scope>
    <source>
        <strain evidence="2 3">ON-33</strain>
    </source>
</reference>
<dbReference type="Proteomes" id="UP000602395">
    <property type="component" value="Unassembled WGS sequence"/>
</dbReference>
<evidence type="ECO:0000313" key="2">
    <source>
        <dbReference type="EMBL" id="MBD1321033.1"/>
    </source>
</evidence>
<gene>
    <name evidence="2" type="ORF">IDF66_15710</name>
</gene>
<dbReference type="EMBL" id="JACWMS010000003">
    <property type="protein sequence ID" value="MBD1321033.1"/>
    <property type="molecule type" value="Genomic_DNA"/>
</dbReference>
<feature type="compositionally biased region" description="Low complexity" evidence="1">
    <location>
        <begin position="161"/>
        <end position="179"/>
    </location>
</feature>
<proteinExistence type="predicted"/>
<dbReference type="RefSeq" id="WP_190267668.1">
    <property type="nucleotide sequence ID" value="NZ_BAABAD010000005.1"/>
</dbReference>